<name>A0ACC1L8C1_9FUNG</name>
<organism evidence="1 2">
    <name type="scientific">Coemansia furcata</name>
    <dbReference type="NCBI Taxonomy" id="417177"/>
    <lineage>
        <taxon>Eukaryota</taxon>
        <taxon>Fungi</taxon>
        <taxon>Fungi incertae sedis</taxon>
        <taxon>Zoopagomycota</taxon>
        <taxon>Kickxellomycotina</taxon>
        <taxon>Kickxellomycetes</taxon>
        <taxon>Kickxellales</taxon>
        <taxon>Kickxellaceae</taxon>
        <taxon>Coemansia</taxon>
    </lineage>
</organism>
<evidence type="ECO:0000313" key="1">
    <source>
        <dbReference type="EMBL" id="KAJ2802611.1"/>
    </source>
</evidence>
<sequence>STPMKVNTTVVQSATSVCDALRNIDKASIITSDFILCTGLVVSNMNLSELVAAHIANKSHDRNQIMTMLLREAASTHGLFDKSDESVRLLAVNTFPSLPRAQNVDISTNAIIYKMPKTEPRAGLVGTDEDVYSPEVELRADLIDTHVSICSPEVLPLLTKNFDYQVIHRDFAHRTLSSDLSSSTIYAHILTGSSSVLSEAASSAAAAGSGIVSADSLTPSLGALDLSAGGGITFTSHSGYAAGVADTSVYDAISRDLIGRWAYPLCPDSNPTDGPPYSYHRGAVYKTPSVFLGRESRVDHHVILGPNSHNVVIERGCVIGDDVILGPNVRIAAFSRISRRAPQSAQELAKDDFDAYSYSGDSDEDNFDDSDSDSDDANIARNEEQPETSTSGQAGLPGSVGTEVFVTLTLGTSRVGYVWIDDAEVSSDVEDDIDDEEMDSRIRILRCIGSNLNDVEVANAEVAAKDSVDQHEWQPENAFVQEGSIDMAMTNIRSFRLTCNADQGRIRPVALEEALNAIDVAALPSSAKMTLGKMEQLSRWGINSGAEQVDAIDIIERHCAQSPAVNEDVRG</sequence>
<proteinExistence type="predicted"/>
<gene>
    <name evidence="1" type="primary">GCD6_2</name>
    <name evidence="1" type="ORF">H4S07_004650</name>
</gene>
<keyword evidence="1" id="KW-0648">Protein biosynthesis</keyword>
<evidence type="ECO:0000313" key="2">
    <source>
        <dbReference type="Proteomes" id="UP001140096"/>
    </source>
</evidence>
<feature type="non-terminal residue" evidence="1">
    <location>
        <position position="571"/>
    </location>
</feature>
<keyword evidence="1" id="KW-0396">Initiation factor</keyword>
<protein>
    <submittedName>
        <fullName evidence="1">Translation initiation factor eIF-2B epsilon subunit, GEF</fullName>
    </submittedName>
</protein>
<comment type="caution">
    <text evidence="1">The sequence shown here is derived from an EMBL/GenBank/DDBJ whole genome shotgun (WGS) entry which is preliminary data.</text>
</comment>
<reference evidence="1" key="1">
    <citation type="submission" date="2022-07" db="EMBL/GenBank/DDBJ databases">
        <title>Phylogenomic reconstructions and comparative analyses of Kickxellomycotina fungi.</title>
        <authorList>
            <person name="Reynolds N.K."/>
            <person name="Stajich J.E."/>
            <person name="Barry K."/>
            <person name="Grigoriev I.V."/>
            <person name="Crous P."/>
            <person name="Smith M.E."/>
        </authorList>
    </citation>
    <scope>NUCLEOTIDE SEQUENCE</scope>
    <source>
        <strain evidence="1">CBS 102833</strain>
    </source>
</reference>
<feature type="non-terminal residue" evidence="1">
    <location>
        <position position="1"/>
    </location>
</feature>
<dbReference type="Proteomes" id="UP001140096">
    <property type="component" value="Unassembled WGS sequence"/>
</dbReference>
<dbReference type="EMBL" id="JANBUP010001954">
    <property type="protein sequence ID" value="KAJ2802611.1"/>
    <property type="molecule type" value="Genomic_DNA"/>
</dbReference>
<accession>A0ACC1L8C1</accession>
<keyword evidence="2" id="KW-1185">Reference proteome</keyword>